<evidence type="ECO:0000313" key="1">
    <source>
        <dbReference type="EMBL" id="MBX72888.1"/>
    </source>
</evidence>
<organism evidence="1">
    <name type="scientific">Rhizophora mucronata</name>
    <name type="common">Asiatic mangrove</name>
    <dbReference type="NCBI Taxonomy" id="61149"/>
    <lineage>
        <taxon>Eukaryota</taxon>
        <taxon>Viridiplantae</taxon>
        <taxon>Streptophyta</taxon>
        <taxon>Embryophyta</taxon>
        <taxon>Tracheophyta</taxon>
        <taxon>Spermatophyta</taxon>
        <taxon>Magnoliopsida</taxon>
        <taxon>eudicotyledons</taxon>
        <taxon>Gunneridae</taxon>
        <taxon>Pentapetalae</taxon>
        <taxon>rosids</taxon>
        <taxon>fabids</taxon>
        <taxon>Malpighiales</taxon>
        <taxon>Rhizophoraceae</taxon>
        <taxon>Rhizophora</taxon>
    </lineage>
</organism>
<reference evidence="1" key="1">
    <citation type="submission" date="2018-02" db="EMBL/GenBank/DDBJ databases">
        <title>Rhizophora mucronata_Transcriptome.</title>
        <authorList>
            <person name="Meera S.P."/>
            <person name="Sreeshan A."/>
            <person name="Augustine A."/>
        </authorList>
    </citation>
    <scope>NUCLEOTIDE SEQUENCE</scope>
    <source>
        <tissue evidence="1">Leaf</tissue>
    </source>
</reference>
<protein>
    <submittedName>
        <fullName evidence="1">Uncharacterized protein</fullName>
    </submittedName>
</protein>
<dbReference type="EMBL" id="GGEC01092404">
    <property type="protein sequence ID" value="MBX72888.1"/>
    <property type="molecule type" value="Transcribed_RNA"/>
</dbReference>
<dbReference type="AlphaFoldDB" id="A0A2P2R0Y5"/>
<sequence length="21" mass="2406">MWGNRGCDMLISWRNMGTCSS</sequence>
<name>A0A2P2R0Y5_RHIMU</name>
<accession>A0A2P2R0Y5</accession>
<proteinExistence type="predicted"/>